<gene>
    <name evidence="9" type="ORF">GGR16_003973</name>
</gene>
<dbReference type="GO" id="GO:0005886">
    <property type="term" value="C:plasma membrane"/>
    <property type="evidence" value="ECO:0007669"/>
    <property type="project" value="UniProtKB-SubCell"/>
</dbReference>
<keyword evidence="2" id="KW-1003">Cell membrane</keyword>
<evidence type="ECO:0000256" key="5">
    <source>
        <dbReference type="ARBA" id="ARBA00023136"/>
    </source>
</evidence>
<dbReference type="Pfam" id="PF02706">
    <property type="entry name" value="Wzz"/>
    <property type="match status" value="1"/>
</dbReference>
<reference evidence="9 10" key="1">
    <citation type="submission" date="2020-08" db="EMBL/GenBank/DDBJ databases">
        <title>Genomic Encyclopedia of Type Strains, Phase IV (KMG-IV): sequencing the most valuable type-strain genomes for metagenomic binning, comparative biology and taxonomic classification.</title>
        <authorList>
            <person name="Goeker M."/>
        </authorList>
    </citation>
    <scope>NUCLEOTIDE SEQUENCE [LARGE SCALE GENOMIC DNA]</scope>
    <source>
        <strain evidence="9 10">DSM 103737</strain>
    </source>
</reference>
<dbReference type="SUPFAM" id="SSF52540">
    <property type="entry name" value="P-loop containing nucleoside triphosphate hydrolases"/>
    <property type="match status" value="1"/>
</dbReference>
<feature type="transmembrane region" description="Helical" evidence="7">
    <location>
        <begin position="42"/>
        <end position="62"/>
    </location>
</feature>
<evidence type="ECO:0000256" key="6">
    <source>
        <dbReference type="SAM" id="MobiDB-lite"/>
    </source>
</evidence>
<sequence length="609" mass="65475">MLQVPHKHDAGNRDVPVAAHGGVPDVELADIAALAAFARRNLGTILVCTILCMAVGISYLAFSTSYYTARTTVLLDVKKPRAVQDQDAIPNNVAEIGYIESQVVVLQSALTIENTVTQLHLDDDPEFNGMLDWRASIARLCPSAAWLPCPRQPPDSAAARLRSAAEHVRQALVVQRIGTSQVIEVNFSSRNKDKAAEIANALVSSYLAGQSAAGMRLTQQAITWLEQRIEALRQQTLEAAQRLQEFKAGSGPSDPAQRAFMLRELLSALENHQTLYQGFVHRYAETAQQLSFPISDVRVLTVASPPSRPDGPSNTAILAIAALGGIVLGLMIAAAKERLDRTIHTPDQLEASTGLTCVAAMPQIPSSPRKMRSQRPAASPGEAGARLCATRPDTDALRQVVKDPGSEFSRAIGLLLSRLETRLRDTGSAVIGIAPVGHRLSHEIVASNLAMLAAGLGRKTLLIDADRHAAALTRCLAPGAACGGIDIAAKKSTIETALYTDETTGMQFLPSRFPSRPEPAEAIRFPDWIAAAISQARDNYPLIIVAMPECLESADAHYAIDALDDLVLVGQAGRLTVGQISEFFRSIRGNEKRVAGVVLSHVFDRSKRC</sequence>
<comment type="subcellular location">
    <subcellularLocation>
        <location evidence="1">Cell membrane</location>
        <topology evidence="1">Multi-pass membrane protein</topology>
    </subcellularLocation>
</comment>
<accession>A0A840C7Q3</accession>
<dbReference type="PANTHER" id="PTHR32309:SF13">
    <property type="entry name" value="FERRIC ENTEROBACTIN TRANSPORT PROTEIN FEPE"/>
    <property type="match status" value="1"/>
</dbReference>
<keyword evidence="3 7" id="KW-0812">Transmembrane</keyword>
<proteinExistence type="predicted"/>
<dbReference type="InterPro" id="IPR050445">
    <property type="entry name" value="Bact_polysacc_biosynth/exp"/>
</dbReference>
<feature type="domain" description="Polysaccharide chain length determinant N-terminal" evidence="8">
    <location>
        <begin position="31"/>
        <end position="119"/>
    </location>
</feature>
<organism evidence="9 10">
    <name type="scientific">Chelatococcus caeni</name>
    <dbReference type="NCBI Taxonomy" id="1348468"/>
    <lineage>
        <taxon>Bacteria</taxon>
        <taxon>Pseudomonadati</taxon>
        <taxon>Pseudomonadota</taxon>
        <taxon>Alphaproteobacteria</taxon>
        <taxon>Hyphomicrobiales</taxon>
        <taxon>Chelatococcaceae</taxon>
        <taxon>Chelatococcus</taxon>
    </lineage>
</organism>
<evidence type="ECO:0000313" key="10">
    <source>
        <dbReference type="Proteomes" id="UP000577362"/>
    </source>
</evidence>
<comment type="caution">
    <text evidence="9">The sequence shown here is derived from an EMBL/GenBank/DDBJ whole genome shotgun (WGS) entry which is preliminary data.</text>
</comment>
<dbReference type="AlphaFoldDB" id="A0A840C7Q3"/>
<protein>
    <submittedName>
        <fullName evidence="9">Uncharacterized protein involved in exopolysaccharide biosynthesis/Mrp family chromosome partitioning ATPase</fullName>
    </submittedName>
</protein>
<feature type="transmembrane region" description="Helical" evidence="7">
    <location>
        <begin position="316"/>
        <end position="335"/>
    </location>
</feature>
<dbReference type="InterPro" id="IPR027417">
    <property type="entry name" value="P-loop_NTPase"/>
</dbReference>
<dbReference type="EMBL" id="JACIEN010000005">
    <property type="protein sequence ID" value="MBB4018926.1"/>
    <property type="molecule type" value="Genomic_DNA"/>
</dbReference>
<keyword evidence="4 7" id="KW-1133">Transmembrane helix</keyword>
<dbReference type="InterPro" id="IPR003856">
    <property type="entry name" value="LPS_length_determ_N"/>
</dbReference>
<evidence type="ECO:0000313" key="9">
    <source>
        <dbReference type="EMBL" id="MBB4018926.1"/>
    </source>
</evidence>
<name>A0A840C7Q3_9HYPH</name>
<dbReference type="GO" id="GO:0004713">
    <property type="term" value="F:protein tyrosine kinase activity"/>
    <property type="evidence" value="ECO:0007669"/>
    <property type="project" value="TreeGrafter"/>
</dbReference>
<evidence type="ECO:0000256" key="1">
    <source>
        <dbReference type="ARBA" id="ARBA00004651"/>
    </source>
</evidence>
<evidence type="ECO:0000256" key="2">
    <source>
        <dbReference type="ARBA" id="ARBA00022475"/>
    </source>
</evidence>
<evidence type="ECO:0000256" key="7">
    <source>
        <dbReference type="SAM" id="Phobius"/>
    </source>
</evidence>
<evidence type="ECO:0000259" key="8">
    <source>
        <dbReference type="Pfam" id="PF02706"/>
    </source>
</evidence>
<keyword evidence="10" id="KW-1185">Reference proteome</keyword>
<evidence type="ECO:0000256" key="4">
    <source>
        <dbReference type="ARBA" id="ARBA00022989"/>
    </source>
</evidence>
<dbReference type="Gene3D" id="3.40.50.300">
    <property type="entry name" value="P-loop containing nucleotide triphosphate hydrolases"/>
    <property type="match status" value="1"/>
</dbReference>
<dbReference type="Proteomes" id="UP000577362">
    <property type="component" value="Unassembled WGS sequence"/>
</dbReference>
<evidence type="ECO:0000256" key="3">
    <source>
        <dbReference type="ARBA" id="ARBA00022692"/>
    </source>
</evidence>
<feature type="region of interest" description="Disordered" evidence="6">
    <location>
        <begin position="366"/>
        <end position="386"/>
    </location>
</feature>
<dbReference type="RefSeq" id="WP_183317703.1">
    <property type="nucleotide sequence ID" value="NZ_JACIEN010000005.1"/>
</dbReference>
<dbReference type="PANTHER" id="PTHR32309">
    <property type="entry name" value="TYROSINE-PROTEIN KINASE"/>
    <property type="match status" value="1"/>
</dbReference>
<keyword evidence="5 7" id="KW-0472">Membrane</keyword>